<dbReference type="AlphaFoldDB" id="A0A4Q7LY54"/>
<accession>A0A4Q7LY54</accession>
<keyword evidence="2" id="KW-1185">Reference proteome</keyword>
<dbReference type="RefSeq" id="WP_130484552.1">
    <property type="nucleotide sequence ID" value="NZ_SGWW01000001.1"/>
</dbReference>
<sequence>MSFFIRHPDEWIGVPERWPFPAAHGGEYATVDEWLTALVDELTLLHDFAPEVRARVHELLAMAAQRGQSARSRVFVAFEAWDGPAYIVEAVAYERSRMGAGSLADAAGADDPTQLGAPYSADFTTEDGTVGAVCVRYLPLNDHGVVYGRVDYAFADDDELLILSGGEIDLVDFEKLKPRIERLAATVSASPASVSARSRDGL</sequence>
<dbReference type="OrthoDB" id="5106647at2"/>
<dbReference type="Proteomes" id="UP000293519">
    <property type="component" value="Unassembled WGS sequence"/>
</dbReference>
<comment type="caution">
    <text evidence="1">The sequence shown here is derived from an EMBL/GenBank/DDBJ whole genome shotgun (WGS) entry which is preliminary data.</text>
</comment>
<evidence type="ECO:0000313" key="2">
    <source>
        <dbReference type="Proteomes" id="UP000293519"/>
    </source>
</evidence>
<evidence type="ECO:0000313" key="1">
    <source>
        <dbReference type="EMBL" id="RZS59473.1"/>
    </source>
</evidence>
<dbReference type="EMBL" id="SGWW01000001">
    <property type="protein sequence ID" value="RZS59473.1"/>
    <property type="molecule type" value="Genomic_DNA"/>
</dbReference>
<reference evidence="1 2" key="1">
    <citation type="journal article" date="2015" name="Stand. Genomic Sci.">
        <title>Genomic Encyclopedia of Bacterial and Archaeal Type Strains, Phase III: the genomes of soil and plant-associated and newly described type strains.</title>
        <authorList>
            <person name="Whitman W.B."/>
            <person name="Woyke T."/>
            <person name="Klenk H.P."/>
            <person name="Zhou Y."/>
            <person name="Lilburn T.G."/>
            <person name="Beck B.J."/>
            <person name="De Vos P."/>
            <person name="Vandamme P."/>
            <person name="Eisen J.A."/>
            <person name="Garrity G."/>
            <person name="Hugenholtz P."/>
            <person name="Kyrpides N.C."/>
        </authorList>
    </citation>
    <scope>NUCLEOTIDE SEQUENCE [LARGE SCALE GENOMIC DNA]</scope>
    <source>
        <strain evidence="1 2">CV2</strain>
    </source>
</reference>
<protein>
    <submittedName>
        <fullName evidence="1">Uncharacterized protein</fullName>
    </submittedName>
</protein>
<proteinExistence type="predicted"/>
<organism evidence="1 2">
    <name type="scientific">Microcella putealis</name>
    <dbReference type="NCBI Taxonomy" id="337005"/>
    <lineage>
        <taxon>Bacteria</taxon>
        <taxon>Bacillati</taxon>
        <taxon>Actinomycetota</taxon>
        <taxon>Actinomycetes</taxon>
        <taxon>Micrococcales</taxon>
        <taxon>Microbacteriaceae</taxon>
        <taxon>Microcella</taxon>
    </lineage>
</organism>
<gene>
    <name evidence="1" type="ORF">EV141_0699</name>
</gene>
<name>A0A4Q7LY54_9MICO</name>